<proteinExistence type="predicted"/>
<dbReference type="Gene3D" id="2.60.120.370">
    <property type="entry name" value="YhcH/YjgK/YiaL"/>
    <property type="match status" value="1"/>
</dbReference>
<dbReference type="EMBL" id="CP082904">
    <property type="protein sequence ID" value="UQY44888.1"/>
    <property type="molecule type" value="Genomic_DNA"/>
</dbReference>
<reference evidence="1" key="1">
    <citation type="submission" date="2021-09" db="EMBL/GenBank/DDBJ databases">
        <title>First case of bloodstream infection caused by Mixta hanseatica sp. nov., a member of the Erwiniaceae family.</title>
        <authorList>
            <person name="Both A."/>
            <person name="Huang J."/>
            <person name="Wenzel P."/>
            <person name="Aepfelbacher M."/>
            <person name="Rohde H."/>
            <person name="Christner M."/>
            <person name="Hentschke M."/>
        </authorList>
    </citation>
    <scope>NUCLEOTIDE SEQUENCE</scope>
    <source>
        <strain evidence="1">X22927</strain>
    </source>
</reference>
<dbReference type="NCBIfam" id="TIGR00022">
    <property type="entry name" value="YhcH/YjgK/YiaL family protein"/>
    <property type="match status" value="1"/>
</dbReference>
<evidence type="ECO:0000313" key="1">
    <source>
        <dbReference type="EMBL" id="UQY44888.1"/>
    </source>
</evidence>
<dbReference type="PANTHER" id="PTHR34986:SF4">
    <property type="entry name" value="EVOLVED BETA-GALACTOSIDASE SUBUNIT BETA-RELATED"/>
    <property type="match status" value="1"/>
</dbReference>
<dbReference type="InterPro" id="IPR004375">
    <property type="entry name" value="NanQ/TabA/YiaL"/>
</dbReference>
<keyword evidence="2" id="KW-1185">Reference proteome</keyword>
<dbReference type="InterPro" id="IPR037012">
    <property type="entry name" value="NanQ/TabA/YiaL_sf"/>
</dbReference>
<dbReference type="Pfam" id="PF04074">
    <property type="entry name" value="DUF386"/>
    <property type="match status" value="1"/>
</dbReference>
<organism evidence="1 2">
    <name type="scientific">Mixta hanseatica</name>
    <dbReference type="NCBI Taxonomy" id="2872648"/>
    <lineage>
        <taxon>Bacteria</taxon>
        <taxon>Pseudomonadati</taxon>
        <taxon>Pseudomonadota</taxon>
        <taxon>Gammaproteobacteria</taxon>
        <taxon>Enterobacterales</taxon>
        <taxon>Erwiniaceae</taxon>
        <taxon>Mixta</taxon>
    </lineage>
</organism>
<dbReference type="SUPFAM" id="SSF51197">
    <property type="entry name" value="Clavaminate synthase-like"/>
    <property type="match status" value="1"/>
</dbReference>
<dbReference type="Proteomes" id="UP001056635">
    <property type="component" value="Chromosome"/>
</dbReference>
<evidence type="ECO:0000313" key="2">
    <source>
        <dbReference type="Proteomes" id="UP001056635"/>
    </source>
</evidence>
<protein>
    <submittedName>
        <fullName evidence="1">YhcH/YjgK/YiaL family protein</fullName>
    </submittedName>
</protein>
<gene>
    <name evidence="1" type="ORF">K6958_04140</name>
</gene>
<name>A0ABY4RC49_9GAMM</name>
<accession>A0ABY4RC49</accession>
<sequence length="158" mass="17748">MITGTLHALALATLPDTLYALLARPECSLASLQAMPDGRWQPEGPDWFCHIGDSQTAPIDQRHTEYHRQWLDIQVLLAGEEIIRYDVADARQAPAEERKPDLFIVEHAQLRQQLHLQPGDFAIFAPGEAHQALCAVDKPARVRKAVFKVSPDLLRGKR</sequence>
<dbReference type="PANTHER" id="PTHR34986">
    <property type="entry name" value="EVOLVED BETA-GALACTOSIDASE SUBUNIT BETA"/>
    <property type="match status" value="1"/>
</dbReference>
<dbReference type="RefSeq" id="WP_249893479.1">
    <property type="nucleotide sequence ID" value="NZ_CP082904.1"/>
</dbReference>